<dbReference type="GeneID" id="25409928"/>
<dbReference type="RefSeq" id="XP_013428378.1">
    <property type="nucleotide sequence ID" value="XM_013572924.1"/>
</dbReference>
<feature type="transmembrane region" description="Helical" evidence="2">
    <location>
        <begin position="12"/>
        <end position="34"/>
    </location>
</feature>
<keyword evidence="2" id="KW-0472">Membrane</keyword>
<name>A0A074WMT6_9PEZI</name>
<gene>
    <name evidence="3" type="ORF">M436DRAFT_43330</name>
</gene>
<proteinExistence type="predicted"/>
<sequence length="111" mass="12162">AINSSMAYENAVPVAVIVGFVTSIIILVLILRWLKHKNRQKEATEKDLEAAKLHTSASDDGAWDALTPVASPRDALFTANVRDDGKGMHGYAAQHKSEREWRAAKRAQGHA</sequence>
<dbReference type="Proteomes" id="UP000027730">
    <property type="component" value="Unassembled WGS sequence"/>
</dbReference>
<evidence type="ECO:0000313" key="4">
    <source>
        <dbReference type="Proteomes" id="UP000027730"/>
    </source>
</evidence>
<dbReference type="HOGENOM" id="CLU_155987_0_0_1"/>
<accession>A0A074WMT6</accession>
<keyword evidence="2" id="KW-0812">Transmembrane</keyword>
<evidence type="ECO:0000313" key="3">
    <source>
        <dbReference type="EMBL" id="KEQ74453.1"/>
    </source>
</evidence>
<evidence type="ECO:0000256" key="2">
    <source>
        <dbReference type="SAM" id="Phobius"/>
    </source>
</evidence>
<organism evidence="3 4">
    <name type="scientific">Aureobasidium namibiae CBS 147.97</name>
    <dbReference type="NCBI Taxonomy" id="1043004"/>
    <lineage>
        <taxon>Eukaryota</taxon>
        <taxon>Fungi</taxon>
        <taxon>Dikarya</taxon>
        <taxon>Ascomycota</taxon>
        <taxon>Pezizomycotina</taxon>
        <taxon>Dothideomycetes</taxon>
        <taxon>Dothideomycetidae</taxon>
        <taxon>Dothideales</taxon>
        <taxon>Saccotheciaceae</taxon>
        <taxon>Aureobasidium</taxon>
    </lineage>
</organism>
<dbReference type="OrthoDB" id="3832693at2759"/>
<protein>
    <submittedName>
        <fullName evidence="3">Uncharacterized protein</fullName>
    </submittedName>
</protein>
<reference evidence="3 4" key="1">
    <citation type="journal article" date="2014" name="BMC Genomics">
        <title>Genome sequencing of four Aureobasidium pullulans varieties: biotechnological potential, stress tolerance, and description of new species.</title>
        <authorList>
            <person name="Gostin Ar C."/>
            <person name="Ohm R.A."/>
            <person name="Kogej T."/>
            <person name="Sonjak S."/>
            <person name="Turk M."/>
            <person name="Zajc J."/>
            <person name="Zalar P."/>
            <person name="Grube M."/>
            <person name="Sun H."/>
            <person name="Han J."/>
            <person name="Sharma A."/>
            <person name="Chiniquy J."/>
            <person name="Ngan C.Y."/>
            <person name="Lipzen A."/>
            <person name="Barry K."/>
            <person name="Grigoriev I.V."/>
            <person name="Gunde-Cimerman N."/>
        </authorList>
    </citation>
    <scope>NUCLEOTIDE SEQUENCE [LARGE SCALE GENOMIC DNA]</scope>
    <source>
        <strain evidence="3 4">CBS 147.97</strain>
    </source>
</reference>
<keyword evidence="4" id="KW-1185">Reference proteome</keyword>
<evidence type="ECO:0000256" key="1">
    <source>
        <dbReference type="SAM" id="MobiDB-lite"/>
    </source>
</evidence>
<feature type="non-terminal residue" evidence="3">
    <location>
        <position position="1"/>
    </location>
</feature>
<feature type="region of interest" description="Disordered" evidence="1">
    <location>
        <begin position="86"/>
        <end position="111"/>
    </location>
</feature>
<keyword evidence="2" id="KW-1133">Transmembrane helix</keyword>
<dbReference type="AlphaFoldDB" id="A0A074WMT6"/>
<dbReference type="EMBL" id="KL584707">
    <property type="protein sequence ID" value="KEQ74453.1"/>
    <property type="molecule type" value="Genomic_DNA"/>
</dbReference>